<evidence type="ECO:0000256" key="1">
    <source>
        <dbReference type="SAM" id="SignalP"/>
    </source>
</evidence>
<feature type="domain" description="DUF2147" evidence="2">
    <location>
        <begin position="35"/>
        <end position="134"/>
    </location>
</feature>
<evidence type="ECO:0000259" key="2">
    <source>
        <dbReference type="Pfam" id="PF09917"/>
    </source>
</evidence>
<dbReference type="RefSeq" id="WP_205212365.1">
    <property type="nucleotide sequence ID" value="NZ_JAFFZO010000052.1"/>
</dbReference>
<gene>
    <name evidence="3" type="ORF">JW498_09750</name>
</gene>
<comment type="caution">
    <text evidence="3">The sequence shown here is derived from an EMBL/GenBank/DDBJ whole genome shotgun (WGS) entry which is preliminary data.</text>
</comment>
<evidence type="ECO:0000313" key="4">
    <source>
        <dbReference type="Proteomes" id="UP000760472"/>
    </source>
</evidence>
<accession>A0ABS2W7D8</accession>
<evidence type="ECO:0000313" key="3">
    <source>
        <dbReference type="EMBL" id="MBN0987646.1"/>
    </source>
</evidence>
<keyword evidence="1" id="KW-0732">Signal</keyword>
<dbReference type="Pfam" id="PF09917">
    <property type="entry name" value="DUF2147"/>
    <property type="match status" value="1"/>
</dbReference>
<name>A0ABS2W7D8_9GAMM</name>
<dbReference type="Proteomes" id="UP000760472">
    <property type="component" value="Unassembled WGS sequence"/>
</dbReference>
<feature type="signal peptide" evidence="1">
    <location>
        <begin position="1"/>
        <end position="27"/>
    </location>
</feature>
<proteinExistence type="predicted"/>
<dbReference type="Gene3D" id="2.40.128.520">
    <property type="match status" value="1"/>
</dbReference>
<organism evidence="3 4">
    <name type="scientific">Amphritea pacifica</name>
    <dbReference type="NCBI Taxonomy" id="2811233"/>
    <lineage>
        <taxon>Bacteria</taxon>
        <taxon>Pseudomonadati</taxon>
        <taxon>Pseudomonadota</taxon>
        <taxon>Gammaproteobacteria</taxon>
        <taxon>Oceanospirillales</taxon>
        <taxon>Oceanospirillaceae</taxon>
        <taxon>Amphritea</taxon>
    </lineage>
</organism>
<dbReference type="InterPro" id="IPR019223">
    <property type="entry name" value="DUF2147"/>
</dbReference>
<sequence>MKKITKWHTYSLLLLTSTLFNPTTVRASGPDDAKGLWMTDVKDAVIRFDNCSDRPGALCGTIVWDIDAGTPADTCGERVIQLDNYTDEAWRDGWVYDPREDKTYKGKVSVEGAEMSIRAFIGFTVLGKTEHLARTDQLPASPSCKQ</sequence>
<dbReference type="PANTHER" id="PTHR36919:SF2">
    <property type="entry name" value="BLL6627 PROTEIN"/>
    <property type="match status" value="1"/>
</dbReference>
<dbReference type="PANTHER" id="PTHR36919">
    <property type="entry name" value="BLR1215 PROTEIN"/>
    <property type="match status" value="1"/>
</dbReference>
<protein>
    <submittedName>
        <fullName evidence="3">DUF2147 domain-containing protein</fullName>
    </submittedName>
</protein>
<keyword evidence="4" id="KW-1185">Reference proteome</keyword>
<feature type="chain" id="PRO_5045874495" evidence="1">
    <location>
        <begin position="28"/>
        <end position="146"/>
    </location>
</feature>
<reference evidence="3 4" key="1">
    <citation type="submission" date="2021-02" db="EMBL/GenBank/DDBJ databases">
        <title>A novel species of genus Amphritea isolated from a fishpond in China.</title>
        <authorList>
            <person name="Lu H."/>
        </authorList>
    </citation>
    <scope>NUCLEOTIDE SEQUENCE [LARGE SCALE GENOMIC DNA]</scope>
    <source>
        <strain evidence="3 4">RP18W</strain>
    </source>
</reference>
<dbReference type="EMBL" id="JAFFZP010000012">
    <property type="protein sequence ID" value="MBN0987646.1"/>
    <property type="molecule type" value="Genomic_DNA"/>
</dbReference>